<comment type="caution">
    <text evidence="1">The sequence shown here is derived from an EMBL/GenBank/DDBJ whole genome shotgun (WGS) entry which is preliminary data.</text>
</comment>
<sequence>MDNLLQIGLGRAGCGCDVEKKELNSGLGNGVWDGNGNFNCKNFCNDSMFVDFLHSTSRQTGGCDDGDSLKI</sequence>
<accession>A0A0V1B6V7</accession>
<proteinExistence type="predicted"/>
<dbReference type="EMBL" id="JYDH01000094">
    <property type="protein sequence ID" value="KRY32705.1"/>
    <property type="molecule type" value="Genomic_DNA"/>
</dbReference>
<protein>
    <submittedName>
        <fullName evidence="1">Uncharacterized protein</fullName>
    </submittedName>
</protein>
<dbReference type="AlphaFoldDB" id="A0A0V1B6V7"/>
<evidence type="ECO:0000313" key="2">
    <source>
        <dbReference type="Proteomes" id="UP000054776"/>
    </source>
</evidence>
<organism evidence="1 2">
    <name type="scientific">Trichinella spiralis</name>
    <name type="common">Trichina worm</name>
    <dbReference type="NCBI Taxonomy" id="6334"/>
    <lineage>
        <taxon>Eukaryota</taxon>
        <taxon>Metazoa</taxon>
        <taxon>Ecdysozoa</taxon>
        <taxon>Nematoda</taxon>
        <taxon>Enoplea</taxon>
        <taxon>Dorylaimia</taxon>
        <taxon>Trichinellida</taxon>
        <taxon>Trichinellidae</taxon>
        <taxon>Trichinella</taxon>
    </lineage>
</organism>
<dbReference type="InParanoid" id="A0A0V1B6V7"/>
<name>A0A0V1B6V7_TRISP</name>
<keyword evidence="2" id="KW-1185">Reference proteome</keyword>
<evidence type="ECO:0000313" key="1">
    <source>
        <dbReference type="EMBL" id="KRY32705.1"/>
    </source>
</evidence>
<reference evidence="1 2" key="1">
    <citation type="submission" date="2015-01" db="EMBL/GenBank/DDBJ databases">
        <title>Evolution of Trichinella species and genotypes.</title>
        <authorList>
            <person name="Korhonen P.K."/>
            <person name="Edoardo P."/>
            <person name="Giuseppe L.R."/>
            <person name="Gasser R.B."/>
        </authorList>
    </citation>
    <scope>NUCLEOTIDE SEQUENCE [LARGE SCALE GENOMIC DNA]</scope>
    <source>
        <strain evidence="1">ISS3</strain>
    </source>
</reference>
<dbReference type="Proteomes" id="UP000054776">
    <property type="component" value="Unassembled WGS sequence"/>
</dbReference>
<gene>
    <name evidence="1" type="ORF">T01_12997</name>
</gene>